<feature type="transmembrane region" description="Helical" evidence="8">
    <location>
        <begin position="75"/>
        <end position="97"/>
    </location>
</feature>
<dbReference type="GO" id="GO:0005886">
    <property type="term" value="C:plasma membrane"/>
    <property type="evidence" value="ECO:0007669"/>
    <property type="project" value="UniProtKB-SubCell"/>
</dbReference>
<dbReference type="EMBL" id="CP003537">
    <property type="protein sequence ID" value="AGH95796.1"/>
    <property type="molecule type" value="Genomic_DNA"/>
</dbReference>
<dbReference type="InterPro" id="IPR017871">
    <property type="entry name" value="ABC_transporter-like_CS"/>
</dbReference>
<dbReference type="InterPro" id="IPR003439">
    <property type="entry name" value="ABC_transporter-like_ATP-bd"/>
</dbReference>
<gene>
    <name evidence="11" type="ORF">A11Q_1580</name>
</gene>
<dbReference type="AlphaFoldDB" id="M4VCN0"/>
<evidence type="ECO:0000259" key="9">
    <source>
        <dbReference type="PROSITE" id="PS50893"/>
    </source>
</evidence>
<evidence type="ECO:0008006" key="13">
    <source>
        <dbReference type="Google" id="ProtNLM"/>
    </source>
</evidence>
<keyword evidence="3 8" id="KW-0812">Transmembrane</keyword>
<dbReference type="RefSeq" id="WP_015470286.1">
    <property type="nucleotide sequence ID" value="NC_020813.1"/>
</dbReference>
<accession>M4VCN0</accession>
<dbReference type="GO" id="GO:0005524">
    <property type="term" value="F:ATP binding"/>
    <property type="evidence" value="ECO:0007669"/>
    <property type="project" value="UniProtKB-KW"/>
</dbReference>
<sequence length="601" mass="66867">MATSTPQGSLYSFRRLFSYSKRHRQDFYLGGLFSFLNKTFDVAPEILIGIAIDMVANQEKSFLARFGIESVQHQLIVLSLLTLAIWAFESLFEYLHLLKWRGLAQSMQHELRVDAYSHLQKLDMSYFEDRSTGGLVSIINDDINQLERFLNSGMNSLIQVMTAVLLVGAVFFALAPNIALFAFLPVPVILWGAFYFQKRAAPLYAEVRERAGLIGARLANNISGIATIRSFASEAREEKAVSKDSQDYLTSNRNAIQISSAFNPLIRMAVLAGFLATFVIGGLMALRGELSVGSYGVLVFLTQRLLWPLTSLAETVDLFERAMASADRVLNLLSIPIGIEKPQSRTGFPQKTDIRFDDISFAYSNGLPILHHVQIQVPAGNTIAIVGPTGSGKSTITKLLLRFYQPTGGKILIGDHDITALNTQELRENIGLVSQDVFLFHGTIYENIAYGNPQATREEVLEAARQAYADEFINKLPQGLDTLIGERGQKLSGGQRQRISIARVILKNPKILILDEATSAVDNETEAVIQKSLNKISQNRTTIIIAHRLSTVTHADKIYVLSAGKISEEGSHEELLQKKNLYAQLWNLQLRHEIVHDEVKS</sequence>
<dbReference type="Gene3D" id="3.40.50.300">
    <property type="entry name" value="P-loop containing nucleotide triphosphate hydrolases"/>
    <property type="match status" value="1"/>
</dbReference>
<dbReference type="InterPro" id="IPR011527">
    <property type="entry name" value="ABC1_TM_dom"/>
</dbReference>
<dbReference type="PATRIC" id="fig|1184267.3.peg.1599"/>
<evidence type="ECO:0000256" key="2">
    <source>
        <dbReference type="ARBA" id="ARBA00022448"/>
    </source>
</evidence>
<dbReference type="InterPro" id="IPR027417">
    <property type="entry name" value="P-loop_NTPase"/>
</dbReference>
<organism evidence="11 12">
    <name type="scientific">Pseudobdellovibrio exovorus JSS</name>
    <dbReference type="NCBI Taxonomy" id="1184267"/>
    <lineage>
        <taxon>Bacteria</taxon>
        <taxon>Pseudomonadati</taxon>
        <taxon>Bdellovibrionota</taxon>
        <taxon>Bdellovibrionia</taxon>
        <taxon>Bdellovibrionales</taxon>
        <taxon>Pseudobdellovibrionaceae</taxon>
        <taxon>Pseudobdellovibrio</taxon>
    </lineage>
</organism>
<dbReference type="Gene3D" id="1.20.1560.10">
    <property type="entry name" value="ABC transporter type 1, transmembrane domain"/>
    <property type="match status" value="1"/>
</dbReference>
<keyword evidence="4" id="KW-0547">Nucleotide-binding</keyword>
<dbReference type="SUPFAM" id="SSF90123">
    <property type="entry name" value="ABC transporter transmembrane region"/>
    <property type="match status" value="1"/>
</dbReference>
<proteinExistence type="predicted"/>
<keyword evidence="7 8" id="KW-0472">Membrane</keyword>
<reference evidence="11 12" key="1">
    <citation type="journal article" date="2013" name="ISME J.">
        <title>By their genes ye shall know them: genomic signatures of predatory bacteria.</title>
        <authorList>
            <person name="Pasternak Z."/>
            <person name="Pietrokovski S."/>
            <person name="Rotem O."/>
            <person name="Gophna U."/>
            <person name="Lurie-Weinberger M.N."/>
            <person name="Jurkevitch E."/>
        </authorList>
    </citation>
    <scope>NUCLEOTIDE SEQUENCE [LARGE SCALE GENOMIC DNA]</scope>
    <source>
        <strain evidence="11 12">JSS</strain>
    </source>
</reference>
<evidence type="ECO:0000256" key="4">
    <source>
        <dbReference type="ARBA" id="ARBA00022741"/>
    </source>
</evidence>
<evidence type="ECO:0000313" key="11">
    <source>
        <dbReference type="EMBL" id="AGH95796.1"/>
    </source>
</evidence>
<dbReference type="CDD" id="cd18565">
    <property type="entry name" value="ABC_6TM_exporter_like"/>
    <property type="match status" value="1"/>
</dbReference>
<name>M4VCN0_9BACT</name>
<dbReference type="PROSITE" id="PS00211">
    <property type="entry name" value="ABC_TRANSPORTER_1"/>
    <property type="match status" value="1"/>
</dbReference>
<keyword evidence="2" id="KW-0813">Transport</keyword>
<feature type="transmembrane region" description="Helical" evidence="8">
    <location>
        <begin position="154"/>
        <end position="172"/>
    </location>
</feature>
<evidence type="ECO:0000256" key="8">
    <source>
        <dbReference type="SAM" id="Phobius"/>
    </source>
</evidence>
<dbReference type="Proteomes" id="UP000012040">
    <property type="component" value="Chromosome"/>
</dbReference>
<dbReference type="FunFam" id="3.40.50.300:FF:000287">
    <property type="entry name" value="Multidrug ABC transporter ATP-binding protein"/>
    <property type="match status" value="1"/>
</dbReference>
<dbReference type="PROSITE" id="PS50893">
    <property type="entry name" value="ABC_TRANSPORTER_2"/>
    <property type="match status" value="1"/>
</dbReference>
<dbReference type="SUPFAM" id="SSF52540">
    <property type="entry name" value="P-loop containing nucleoside triphosphate hydrolases"/>
    <property type="match status" value="1"/>
</dbReference>
<feature type="domain" description="ABC transporter" evidence="9">
    <location>
        <begin position="354"/>
        <end position="588"/>
    </location>
</feature>
<dbReference type="Pfam" id="PF00005">
    <property type="entry name" value="ABC_tran"/>
    <property type="match status" value="1"/>
</dbReference>
<evidence type="ECO:0000256" key="5">
    <source>
        <dbReference type="ARBA" id="ARBA00022840"/>
    </source>
</evidence>
<dbReference type="OrthoDB" id="5578035at2"/>
<feature type="transmembrane region" description="Helical" evidence="8">
    <location>
        <begin position="178"/>
        <end position="196"/>
    </location>
</feature>
<dbReference type="PROSITE" id="PS50929">
    <property type="entry name" value="ABC_TM1F"/>
    <property type="match status" value="1"/>
</dbReference>
<evidence type="ECO:0000256" key="1">
    <source>
        <dbReference type="ARBA" id="ARBA00004651"/>
    </source>
</evidence>
<evidence type="ECO:0000259" key="10">
    <source>
        <dbReference type="PROSITE" id="PS50929"/>
    </source>
</evidence>
<dbReference type="GO" id="GO:0016887">
    <property type="term" value="F:ATP hydrolysis activity"/>
    <property type="evidence" value="ECO:0007669"/>
    <property type="project" value="InterPro"/>
</dbReference>
<comment type="subcellular location">
    <subcellularLocation>
        <location evidence="1">Cell membrane</location>
        <topology evidence="1">Multi-pass membrane protein</topology>
    </subcellularLocation>
</comment>
<dbReference type="InterPro" id="IPR039421">
    <property type="entry name" value="Type_1_exporter"/>
</dbReference>
<dbReference type="GO" id="GO:0015421">
    <property type="term" value="F:ABC-type oligopeptide transporter activity"/>
    <property type="evidence" value="ECO:0007669"/>
    <property type="project" value="TreeGrafter"/>
</dbReference>
<evidence type="ECO:0000256" key="7">
    <source>
        <dbReference type="ARBA" id="ARBA00023136"/>
    </source>
</evidence>
<dbReference type="InterPro" id="IPR036640">
    <property type="entry name" value="ABC1_TM_sf"/>
</dbReference>
<evidence type="ECO:0000256" key="6">
    <source>
        <dbReference type="ARBA" id="ARBA00022989"/>
    </source>
</evidence>
<keyword evidence="6 8" id="KW-1133">Transmembrane helix</keyword>
<dbReference type="eggNOG" id="COG1132">
    <property type="taxonomic scope" value="Bacteria"/>
</dbReference>
<protein>
    <recommendedName>
        <fullName evidence="13">ABC transporter</fullName>
    </recommendedName>
</protein>
<dbReference type="HOGENOM" id="CLU_000604_84_3_7"/>
<dbReference type="KEGG" id="bex:A11Q_1580"/>
<dbReference type="PANTHER" id="PTHR43394:SF1">
    <property type="entry name" value="ATP-BINDING CASSETTE SUB-FAMILY B MEMBER 10, MITOCHONDRIAL"/>
    <property type="match status" value="1"/>
</dbReference>
<evidence type="ECO:0000256" key="3">
    <source>
        <dbReference type="ARBA" id="ARBA00022692"/>
    </source>
</evidence>
<dbReference type="STRING" id="1184267.A11Q_1580"/>
<dbReference type="SMART" id="SM00382">
    <property type="entry name" value="AAA"/>
    <property type="match status" value="1"/>
</dbReference>
<feature type="domain" description="ABC transmembrane type-1" evidence="10">
    <location>
        <begin position="29"/>
        <end position="321"/>
    </location>
</feature>
<keyword evidence="12" id="KW-1185">Reference proteome</keyword>
<evidence type="ECO:0000313" key="12">
    <source>
        <dbReference type="Proteomes" id="UP000012040"/>
    </source>
</evidence>
<dbReference type="PANTHER" id="PTHR43394">
    <property type="entry name" value="ATP-DEPENDENT PERMEASE MDL1, MITOCHONDRIAL"/>
    <property type="match status" value="1"/>
</dbReference>
<dbReference type="InterPro" id="IPR003593">
    <property type="entry name" value="AAA+_ATPase"/>
</dbReference>
<keyword evidence="5" id="KW-0067">ATP-binding</keyword>
<dbReference type="Pfam" id="PF00664">
    <property type="entry name" value="ABC_membrane"/>
    <property type="match status" value="1"/>
</dbReference>
<feature type="transmembrane region" description="Helical" evidence="8">
    <location>
        <begin position="265"/>
        <end position="286"/>
    </location>
</feature>